<organism evidence="5 6">
    <name type="scientific">Puccinia striiformis f. sp. tritici PST-78</name>
    <dbReference type="NCBI Taxonomy" id="1165861"/>
    <lineage>
        <taxon>Eukaryota</taxon>
        <taxon>Fungi</taxon>
        <taxon>Dikarya</taxon>
        <taxon>Basidiomycota</taxon>
        <taxon>Pucciniomycotina</taxon>
        <taxon>Pucciniomycetes</taxon>
        <taxon>Pucciniales</taxon>
        <taxon>Pucciniaceae</taxon>
        <taxon>Puccinia</taxon>
    </lineage>
</organism>
<dbReference type="InterPro" id="IPR012675">
    <property type="entry name" value="Beta-grasp_dom_sf"/>
</dbReference>
<feature type="domain" description="OBG-type G" evidence="3">
    <location>
        <begin position="65"/>
        <end position="290"/>
    </location>
</feature>
<dbReference type="Gene3D" id="3.10.20.30">
    <property type="match status" value="1"/>
</dbReference>
<dbReference type="InterPro" id="IPR045001">
    <property type="entry name" value="DRG"/>
</dbReference>
<keyword evidence="2" id="KW-0342">GTP-binding</keyword>
<dbReference type="GO" id="GO:0003924">
    <property type="term" value="F:GTPase activity"/>
    <property type="evidence" value="ECO:0007669"/>
    <property type="project" value="InterPro"/>
</dbReference>
<dbReference type="Proteomes" id="UP000054564">
    <property type="component" value="Unassembled WGS sequence"/>
</dbReference>
<accession>A0A0L0W0Z8</accession>
<dbReference type="FunFam" id="3.40.50.300:FF:001436">
    <property type="entry name" value="Developmentally-regulated GTP-binding protein"/>
    <property type="match status" value="1"/>
</dbReference>
<dbReference type="NCBIfam" id="TIGR00231">
    <property type="entry name" value="small_GTP"/>
    <property type="match status" value="1"/>
</dbReference>
<evidence type="ECO:0000256" key="2">
    <source>
        <dbReference type="ARBA" id="ARBA00023134"/>
    </source>
</evidence>
<dbReference type="InterPro" id="IPR031167">
    <property type="entry name" value="G_OBG"/>
</dbReference>
<dbReference type="EMBL" id="AJIL01000009">
    <property type="protein sequence ID" value="KNF05196.1"/>
    <property type="molecule type" value="Genomic_DNA"/>
</dbReference>
<protein>
    <recommendedName>
        <fullName evidence="7">Ribosome-interacting GTPase 1</fullName>
    </recommendedName>
</protein>
<dbReference type="SUPFAM" id="SSF52540">
    <property type="entry name" value="P-loop containing nucleoside triphosphate hydrolases"/>
    <property type="match status" value="1"/>
</dbReference>
<name>A0A0L0W0Z8_9BASI</name>
<comment type="caution">
    <text evidence="5">The sequence shown here is derived from an EMBL/GenBank/DDBJ whole genome shotgun (WGS) entry which is preliminary data.</text>
</comment>
<dbReference type="InterPro" id="IPR012676">
    <property type="entry name" value="TGS-like"/>
</dbReference>
<feature type="domain" description="TGS" evidence="4">
    <location>
        <begin position="290"/>
        <end position="367"/>
    </location>
</feature>
<dbReference type="STRING" id="1165861.A0A0L0W0Z8"/>
<dbReference type="GO" id="GO:1903833">
    <property type="term" value="P:positive regulation of cellular response to amino acid starvation"/>
    <property type="evidence" value="ECO:0007669"/>
    <property type="project" value="UniProtKB-ARBA"/>
</dbReference>
<dbReference type="Pfam" id="PF16897">
    <property type="entry name" value="MMR_HSR1_Xtn"/>
    <property type="match status" value="1"/>
</dbReference>
<dbReference type="PANTHER" id="PTHR43127">
    <property type="entry name" value="DEVELOPMENTALLY-REGULATED GTP-BINDING PROTEIN 2"/>
    <property type="match status" value="1"/>
</dbReference>
<dbReference type="AlphaFoldDB" id="A0A0L0W0Z8"/>
<dbReference type="Pfam" id="PF01926">
    <property type="entry name" value="MMR_HSR1"/>
    <property type="match status" value="1"/>
</dbReference>
<evidence type="ECO:0000259" key="4">
    <source>
        <dbReference type="PROSITE" id="PS51880"/>
    </source>
</evidence>
<evidence type="ECO:0008006" key="7">
    <source>
        <dbReference type="Google" id="ProtNLM"/>
    </source>
</evidence>
<dbReference type="InterPro" id="IPR004095">
    <property type="entry name" value="TGS"/>
</dbReference>
<dbReference type="PRINTS" id="PR00326">
    <property type="entry name" value="GTP1OBG"/>
</dbReference>
<dbReference type="FunFam" id="3.10.20.30:FF:000003">
    <property type="entry name" value="Developmentally-regulated GTP-binding protein 1"/>
    <property type="match status" value="1"/>
</dbReference>
<dbReference type="PROSITE" id="PS51710">
    <property type="entry name" value="G_OBG"/>
    <property type="match status" value="1"/>
</dbReference>
<evidence type="ECO:0000313" key="6">
    <source>
        <dbReference type="Proteomes" id="UP000054564"/>
    </source>
</evidence>
<sequence>MSTAVEKIKAIEDEMAKTQKNKATAFHLGQLKAKLAKLKRELLTPSSSGGGGPGVGFDVARTGVASVGFVGFPSVGKSSLMSGLTGTASAVAAYEFTTLTTVPGTMNVRGASIQILDLPGIIEGAKDGKGRGRQVIAVARSCNLLFIVLDVLKPLDDKRIIENELEGFGIRLNKKPPNIIIKKKDKGGISISNTVPLTKLEPEEIKAVLAEYRMSNCDVAFRCDATLDELIDVIEGNRVYMPCLYVLNKIDAISIEELDLLYRIPNSVPISVKEWLNIDELIDALWFKLDLVRVYTKPRGRQPDYSQPVVLKTAKSTVEDFCNAIHKEIAKQMKYCVVWGTSAKHARGQKVGLEHVLDDEDVVTIVKK</sequence>
<dbReference type="PROSITE" id="PS51880">
    <property type="entry name" value="TGS"/>
    <property type="match status" value="1"/>
</dbReference>
<dbReference type="CDD" id="cd17230">
    <property type="entry name" value="TGS_DRG1"/>
    <property type="match status" value="1"/>
</dbReference>
<dbReference type="PROSITE" id="PS00905">
    <property type="entry name" value="GTP1_OBG"/>
    <property type="match status" value="1"/>
</dbReference>
<keyword evidence="6" id="KW-1185">Reference proteome</keyword>
<dbReference type="CDD" id="cd01896">
    <property type="entry name" value="DRG"/>
    <property type="match status" value="1"/>
</dbReference>
<dbReference type="Pfam" id="PF02824">
    <property type="entry name" value="TGS"/>
    <property type="match status" value="1"/>
</dbReference>
<dbReference type="InterPro" id="IPR005225">
    <property type="entry name" value="Small_GTP-bd"/>
</dbReference>
<reference evidence="6" key="1">
    <citation type="submission" date="2014-03" db="EMBL/GenBank/DDBJ databases">
        <title>The Genome Sequence of Puccinia striiformis f. sp. tritici PST-78.</title>
        <authorList>
            <consortium name="The Broad Institute Genome Sequencing Platform"/>
            <person name="Cuomo C."/>
            <person name="Hulbert S."/>
            <person name="Chen X."/>
            <person name="Walker B."/>
            <person name="Young S.K."/>
            <person name="Zeng Q."/>
            <person name="Gargeya S."/>
            <person name="Fitzgerald M."/>
            <person name="Haas B."/>
            <person name="Abouelleil A."/>
            <person name="Alvarado L."/>
            <person name="Arachchi H.M."/>
            <person name="Berlin A.M."/>
            <person name="Chapman S.B."/>
            <person name="Goldberg J."/>
            <person name="Griggs A."/>
            <person name="Gujja S."/>
            <person name="Hansen M."/>
            <person name="Howarth C."/>
            <person name="Imamovic A."/>
            <person name="Larimer J."/>
            <person name="McCowan C."/>
            <person name="Montmayeur A."/>
            <person name="Murphy C."/>
            <person name="Neiman D."/>
            <person name="Pearson M."/>
            <person name="Priest M."/>
            <person name="Roberts A."/>
            <person name="Saif S."/>
            <person name="Shea T."/>
            <person name="Sisk P."/>
            <person name="Sykes S."/>
            <person name="Wortman J."/>
            <person name="Nusbaum C."/>
            <person name="Birren B."/>
        </authorList>
    </citation>
    <scope>NUCLEOTIDE SEQUENCE [LARGE SCALE GENOMIC DNA]</scope>
    <source>
        <strain evidence="6">race PST-78</strain>
    </source>
</reference>
<gene>
    <name evidence="5" type="ORF">PSTG_01821</name>
</gene>
<evidence type="ECO:0000256" key="1">
    <source>
        <dbReference type="ARBA" id="ARBA00022741"/>
    </source>
</evidence>
<proteinExistence type="predicted"/>
<keyword evidence="1" id="KW-0547">Nucleotide-binding</keyword>
<dbReference type="InterPro" id="IPR031662">
    <property type="entry name" value="GTP-binding_2"/>
</dbReference>
<dbReference type="OrthoDB" id="603at2759"/>
<dbReference type="Gene3D" id="6.10.140.1070">
    <property type="match status" value="2"/>
</dbReference>
<dbReference type="InterPro" id="IPR006073">
    <property type="entry name" value="GTP-bd"/>
</dbReference>
<dbReference type="SUPFAM" id="SSF81271">
    <property type="entry name" value="TGS-like"/>
    <property type="match status" value="1"/>
</dbReference>
<evidence type="ECO:0000313" key="5">
    <source>
        <dbReference type="EMBL" id="KNF05196.1"/>
    </source>
</evidence>
<dbReference type="InterPro" id="IPR027417">
    <property type="entry name" value="P-loop_NTPase"/>
</dbReference>
<evidence type="ECO:0000259" key="3">
    <source>
        <dbReference type="PROSITE" id="PS51710"/>
    </source>
</evidence>
<dbReference type="InterPro" id="IPR006074">
    <property type="entry name" value="GTP1-OBG_CS"/>
</dbReference>
<dbReference type="GO" id="GO:0005525">
    <property type="term" value="F:GTP binding"/>
    <property type="evidence" value="ECO:0007669"/>
    <property type="project" value="UniProtKB-KW"/>
</dbReference>